<organism evidence="1 2">
    <name type="scientific">Pedosphaera parvula (strain Ellin514)</name>
    <dbReference type="NCBI Taxonomy" id="320771"/>
    <lineage>
        <taxon>Bacteria</taxon>
        <taxon>Pseudomonadati</taxon>
        <taxon>Verrucomicrobiota</taxon>
        <taxon>Pedosphaerae</taxon>
        <taxon>Pedosphaerales</taxon>
        <taxon>Pedosphaeraceae</taxon>
        <taxon>Pedosphaera</taxon>
    </lineage>
</organism>
<evidence type="ECO:0000313" key="1">
    <source>
        <dbReference type="EMBL" id="EEF60627.1"/>
    </source>
</evidence>
<dbReference type="Proteomes" id="UP000003688">
    <property type="component" value="Unassembled WGS sequence"/>
</dbReference>
<name>B9XHP9_PEDPL</name>
<accession>B9XHP9</accession>
<dbReference type="AlphaFoldDB" id="B9XHP9"/>
<protein>
    <submittedName>
        <fullName evidence="1">Uncharacterized protein</fullName>
    </submittedName>
</protein>
<gene>
    <name evidence="1" type="ORF">Cflav_PD6218</name>
</gene>
<dbReference type="EMBL" id="ABOX02000015">
    <property type="protein sequence ID" value="EEF60627.1"/>
    <property type="molecule type" value="Genomic_DNA"/>
</dbReference>
<sequence length="56" mass="6390">MMPAPPIEEKDGIKRLILGAGEDMVLSKRREESFQFEFAAQVRRQCLKIISVSLEP</sequence>
<proteinExistence type="predicted"/>
<keyword evidence="2" id="KW-1185">Reference proteome</keyword>
<comment type="caution">
    <text evidence="1">The sequence shown here is derived from an EMBL/GenBank/DDBJ whole genome shotgun (WGS) entry which is preliminary data.</text>
</comment>
<reference evidence="1 2" key="1">
    <citation type="journal article" date="2011" name="J. Bacteriol.">
        <title>Genome sequence of 'Pedosphaera parvula' Ellin514, an aerobic Verrucomicrobial isolate from pasture soil.</title>
        <authorList>
            <person name="Kant R."/>
            <person name="van Passel M.W."/>
            <person name="Sangwan P."/>
            <person name="Palva A."/>
            <person name="Lucas S."/>
            <person name="Copeland A."/>
            <person name="Lapidus A."/>
            <person name="Glavina Del Rio T."/>
            <person name="Dalin E."/>
            <person name="Tice H."/>
            <person name="Bruce D."/>
            <person name="Goodwin L."/>
            <person name="Pitluck S."/>
            <person name="Chertkov O."/>
            <person name="Larimer F.W."/>
            <person name="Land M.L."/>
            <person name="Hauser L."/>
            <person name="Brettin T.S."/>
            <person name="Detter J.C."/>
            <person name="Han S."/>
            <person name="de Vos W.M."/>
            <person name="Janssen P.H."/>
            <person name="Smidt H."/>
        </authorList>
    </citation>
    <scope>NUCLEOTIDE SEQUENCE [LARGE SCALE GENOMIC DNA]</scope>
    <source>
        <strain evidence="1 2">Ellin514</strain>
    </source>
</reference>
<evidence type="ECO:0000313" key="2">
    <source>
        <dbReference type="Proteomes" id="UP000003688"/>
    </source>
</evidence>
<dbReference type="STRING" id="320771.Cflav_PD6218"/>